<organism evidence="2">
    <name type="scientific">Timema bartmani</name>
    <dbReference type="NCBI Taxonomy" id="61472"/>
    <lineage>
        <taxon>Eukaryota</taxon>
        <taxon>Metazoa</taxon>
        <taxon>Ecdysozoa</taxon>
        <taxon>Arthropoda</taxon>
        <taxon>Hexapoda</taxon>
        <taxon>Insecta</taxon>
        <taxon>Pterygota</taxon>
        <taxon>Neoptera</taxon>
        <taxon>Polyneoptera</taxon>
        <taxon>Phasmatodea</taxon>
        <taxon>Timematodea</taxon>
        <taxon>Timematoidea</taxon>
        <taxon>Timematidae</taxon>
        <taxon>Timema</taxon>
    </lineage>
</organism>
<feature type="region of interest" description="Disordered" evidence="1">
    <location>
        <begin position="107"/>
        <end position="224"/>
    </location>
</feature>
<feature type="region of interest" description="Disordered" evidence="1">
    <location>
        <begin position="1"/>
        <end position="49"/>
    </location>
</feature>
<dbReference type="EMBL" id="OD569202">
    <property type="protein sequence ID" value="CAD7447758.1"/>
    <property type="molecule type" value="Genomic_DNA"/>
</dbReference>
<dbReference type="AlphaFoldDB" id="A0A7R9I528"/>
<reference evidence="2" key="1">
    <citation type="submission" date="2020-11" db="EMBL/GenBank/DDBJ databases">
        <authorList>
            <person name="Tran Van P."/>
        </authorList>
    </citation>
    <scope>NUCLEOTIDE SEQUENCE</scope>
</reference>
<name>A0A7R9I528_9NEOP</name>
<sequence length="845" mass="94434">MQQKVKRDPEDKQTITKPPGLPPRRFLRPRSPWHDIPTNNSPVYGNLDDLHSASTRQEITDEMLGTPQGFTFVKNKWRAAEKGPSQAQWNRELRQVAFPGRLGQRVLQWQGETSGGEDDKQKTSVCIESDKQETSVCSESDKQETSVCSESDKQETSVCSGSDKQETSVCSESDKQETSVCSESDKRETSVCSESDKNLNKSPDYQETLKVRGKDERSLVPSSEEINRPALESKKELHTTCHPVVHIEKTQTVVKGTDISGHLVFVECEDMTKLPLNIEKRTNESHTEQNEIPGKEMIEKQGKNISGTHIIEIEDKVKVNKYIHNCNKIESQASKTFIAAEIKQIEAERKEDSAIQATDSTLKSENFVEQSGEISFRKEINGEEENVKGKSCFAILNEKINKTEDSVIIDVSTQVSCADDALNGPPQTINSNSNQDTDVQLSSQINSSSSGSIDIIQIVSKPDLVQLNETVQSESDDNIKVIDTDLPNMVLKESDKTISTHSSEDAEQDSLVLLDVLDSGKDASMVKETIYSSLKEDLGTFSEHRETYLKNRFVFMESDKNIKSINTYGNIPKISKTQETKECDKPSISKSVVEKNHVFEIVNKIDVKNGHEDEEVQLRKYNSGVKYLTLNQSSVINEAGVCASCRLISIKGQDVCKQFVDSTESSANGAKAIRCIKYEETGHVEQAQLIPVTKRYSDELNLLLAQLAEITSAPLLSPGVTISLVDFPENRKQKDSELSEFDQLALQAPIRRRRHSDPDYDVPRPHRSLLHLLPRPGGTSVKLAQEGDAIQATRFFGETDLNVESLAPRLTQLFGTVDHSRNSWNTTSMSPDSLETERISYTAQR</sequence>
<accession>A0A7R9I528</accession>
<feature type="compositionally biased region" description="Basic and acidic residues" evidence="1">
    <location>
        <begin position="172"/>
        <end position="199"/>
    </location>
</feature>
<protein>
    <submittedName>
        <fullName evidence="2">Uncharacterized protein</fullName>
    </submittedName>
</protein>
<feature type="compositionally biased region" description="Basic and acidic residues" evidence="1">
    <location>
        <begin position="207"/>
        <end position="218"/>
    </location>
</feature>
<evidence type="ECO:0000256" key="1">
    <source>
        <dbReference type="SAM" id="MobiDB-lite"/>
    </source>
</evidence>
<feature type="compositionally biased region" description="Basic and acidic residues" evidence="1">
    <location>
        <begin position="117"/>
        <end position="155"/>
    </location>
</feature>
<feature type="region of interest" description="Disordered" evidence="1">
    <location>
        <begin position="820"/>
        <end position="845"/>
    </location>
</feature>
<evidence type="ECO:0000313" key="2">
    <source>
        <dbReference type="EMBL" id="CAD7447758.1"/>
    </source>
</evidence>
<feature type="compositionally biased region" description="Basic and acidic residues" evidence="1">
    <location>
        <begin position="1"/>
        <end position="14"/>
    </location>
</feature>
<proteinExistence type="predicted"/>
<gene>
    <name evidence="2" type="ORF">TBIB3V08_LOCUS10065</name>
</gene>
<feature type="compositionally biased region" description="Polar residues" evidence="1">
    <location>
        <begin position="822"/>
        <end position="845"/>
    </location>
</feature>
<feature type="compositionally biased region" description="Polar residues" evidence="1">
    <location>
        <begin position="156"/>
        <end position="171"/>
    </location>
</feature>